<feature type="domain" description="Thioredoxin" evidence="2">
    <location>
        <begin position="5"/>
        <end position="182"/>
    </location>
</feature>
<reference evidence="3 4" key="1">
    <citation type="submission" date="2020-08" db="EMBL/GenBank/DDBJ databases">
        <title>Cohnella phylogeny.</title>
        <authorList>
            <person name="Dunlap C."/>
        </authorList>
    </citation>
    <scope>NUCLEOTIDE SEQUENCE [LARGE SCALE GENOMIC DNA]</scope>
    <source>
        <strain evidence="3 4">DSM 25239</strain>
    </source>
</reference>
<dbReference type="SUPFAM" id="SSF52833">
    <property type="entry name" value="Thioredoxin-like"/>
    <property type="match status" value="1"/>
</dbReference>
<proteinExistence type="predicted"/>
<keyword evidence="4" id="KW-1185">Reference proteome</keyword>
<evidence type="ECO:0000259" key="2">
    <source>
        <dbReference type="PROSITE" id="PS51352"/>
    </source>
</evidence>
<dbReference type="InterPro" id="IPR013766">
    <property type="entry name" value="Thioredoxin_domain"/>
</dbReference>
<dbReference type="AlphaFoldDB" id="A0A841U7G7"/>
<dbReference type="GO" id="GO:0016209">
    <property type="term" value="F:antioxidant activity"/>
    <property type="evidence" value="ECO:0007669"/>
    <property type="project" value="InterPro"/>
</dbReference>
<dbReference type="CDD" id="cd02970">
    <property type="entry name" value="PRX_like2"/>
    <property type="match status" value="1"/>
</dbReference>
<dbReference type="Proteomes" id="UP000553776">
    <property type="component" value="Unassembled WGS sequence"/>
</dbReference>
<sequence>MTDYLSNGSPAPDFTFPDMDGNPLRLSDLRGRKVLLAFFRNAACALCNLRVRQFIRRFDEWRAQGLEVIAVFESADESVSRYVGRQEAPFPIVSDPQAELYGLYGVEVSEEKTQATIADPGTQAYVAEAAREGFALTTEEGSNFNRIPAEFLIDEDGIVQVAHYGEKITDHLPLEAIDRFAAR</sequence>
<comment type="caution">
    <text evidence="3">The sequence shown here is derived from an EMBL/GenBank/DDBJ whole genome shotgun (WGS) entry which is preliminary data.</text>
</comment>
<dbReference type="InterPro" id="IPR000866">
    <property type="entry name" value="AhpC/TSA"/>
</dbReference>
<dbReference type="PROSITE" id="PS51352">
    <property type="entry name" value="THIOREDOXIN_2"/>
    <property type="match status" value="1"/>
</dbReference>
<evidence type="ECO:0000313" key="3">
    <source>
        <dbReference type="EMBL" id="MBB6695799.1"/>
    </source>
</evidence>
<dbReference type="InterPro" id="IPR036249">
    <property type="entry name" value="Thioredoxin-like_sf"/>
</dbReference>
<name>A0A841U7G7_9BACL</name>
<organism evidence="3 4">
    <name type="scientific">Cohnella xylanilytica</name>
    <dbReference type="NCBI Taxonomy" id="557555"/>
    <lineage>
        <taxon>Bacteria</taxon>
        <taxon>Bacillati</taxon>
        <taxon>Bacillota</taxon>
        <taxon>Bacilli</taxon>
        <taxon>Bacillales</taxon>
        <taxon>Paenibacillaceae</taxon>
        <taxon>Cohnella</taxon>
    </lineage>
</organism>
<dbReference type="EMBL" id="JACJVR010000140">
    <property type="protein sequence ID" value="MBB6695799.1"/>
    <property type="molecule type" value="Genomic_DNA"/>
</dbReference>
<accession>A0A841U7G7</accession>
<gene>
    <name evidence="3" type="ORF">H7B90_30840</name>
</gene>
<dbReference type="InterPro" id="IPR050553">
    <property type="entry name" value="Thioredoxin_ResA/DsbE_sf"/>
</dbReference>
<dbReference type="PANTHER" id="PTHR42852:SF13">
    <property type="entry name" value="PROTEIN DIPZ"/>
    <property type="match status" value="1"/>
</dbReference>
<protein>
    <submittedName>
        <fullName evidence="3">AhpC/TSA family protein</fullName>
    </submittedName>
</protein>
<evidence type="ECO:0000256" key="1">
    <source>
        <dbReference type="ARBA" id="ARBA00023157"/>
    </source>
</evidence>
<dbReference type="Pfam" id="PF00578">
    <property type="entry name" value="AhpC-TSA"/>
    <property type="match status" value="1"/>
</dbReference>
<dbReference type="Gene3D" id="3.40.30.10">
    <property type="entry name" value="Glutaredoxin"/>
    <property type="match status" value="1"/>
</dbReference>
<dbReference type="RefSeq" id="WP_185139743.1">
    <property type="nucleotide sequence ID" value="NZ_JACJVR010000140.1"/>
</dbReference>
<dbReference type="GO" id="GO:0016491">
    <property type="term" value="F:oxidoreductase activity"/>
    <property type="evidence" value="ECO:0007669"/>
    <property type="project" value="InterPro"/>
</dbReference>
<dbReference type="PANTHER" id="PTHR42852">
    <property type="entry name" value="THIOL:DISULFIDE INTERCHANGE PROTEIN DSBE"/>
    <property type="match status" value="1"/>
</dbReference>
<evidence type="ECO:0000313" key="4">
    <source>
        <dbReference type="Proteomes" id="UP000553776"/>
    </source>
</evidence>
<keyword evidence="1" id="KW-1015">Disulfide bond</keyword>